<protein>
    <submittedName>
        <fullName evidence="9">RNA polymerase sigma factor (Sigma-70 family)</fullName>
    </submittedName>
</protein>
<dbReference type="RefSeq" id="WP_179768632.1">
    <property type="nucleotide sequence ID" value="NZ_JACCFO010000001.1"/>
</dbReference>
<evidence type="ECO:0000256" key="3">
    <source>
        <dbReference type="ARBA" id="ARBA00023082"/>
    </source>
</evidence>
<keyword evidence="4" id="KW-0238">DNA-binding</keyword>
<organism evidence="9 10">
    <name type="scientific">Streptomonospora nanhaiensis</name>
    <dbReference type="NCBI Taxonomy" id="1323731"/>
    <lineage>
        <taxon>Bacteria</taxon>
        <taxon>Bacillati</taxon>
        <taxon>Actinomycetota</taxon>
        <taxon>Actinomycetes</taxon>
        <taxon>Streptosporangiales</taxon>
        <taxon>Nocardiopsidaceae</taxon>
        <taxon>Streptomonospora</taxon>
    </lineage>
</organism>
<evidence type="ECO:0000256" key="1">
    <source>
        <dbReference type="ARBA" id="ARBA00010641"/>
    </source>
</evidence>
<dbReference type="PANTHER" id="PTHR43133:SF8">
    <property type="entry name" value="RNA POLYMERASE SIGMA FACTOR HI_1459-RELATED"/>
    <property type="match status" value="1"/>
</dbReference>
<feature type="domain" description="RNA polymerase sigma-70 region 2" evidence="7">
    <location>
        <begin position="33"/>
        <end position="101"/>
    </location>
</feature>
<dbReference type="GO" id="GO:0003677">
    <property type="term" value="F:DNA binding"/>
    <property type="evidence" value="ECO:0007669"/>
    <property type="project" value="UniProtKB-KW"/>
</dbReference>
<dbReference type="NCBIfam" id="TIGR02937">
    <property type="entry name" value="sigma70-ECF"/>
    <property type="match status" value="1"/>
</dbReference>
<feature type="domain" description="Putative zinc-finger" evidence="8">
    <location>
        <begin position="197"/>
        <end position="231"/>
    </location>
</feature>
<sequence length="945" mass="96959">MTEPYGDHGEPLIGDDELLLRVREGDTDAFEALYTRHAAAARGLARQLVRGDAEVDDVVAETFTRVLSVVRRGGGPRDGFRPYLLTALRHVVYDRARGEKRQVVTDEMESLDSGEPFVDPAVEGLERSLIARAYLSLPERWQAVLWYTEIEGVKPAEAAPSLGLKPNSVAALAYRAREGLRQAYLQMHLAGSAAESCRPALDRLGAYVRGALAKRDTGLVDRHLDECADCREVCAELMDVNVGLRGVVLPLFAGPAAAGYLAALPAGPLAGGWWARLPKGQQQAVAGGAATAAVAAAVAVALVANEQTVPREEPPAAAPPAPPAPSGARPAPPDARPPEPAPGAKPRPAPPPGAPAPPDARPPEPAPGAKPRPADPAAPAAPGPAAPEPPAGRPAAAPAFTAAIDPVGALVPGRAGIVVLSVRNTGGATDDDVTADITLPAGVTVSESARAGNAVPFAEGSGDWSCAATAEGGRCTTPGIASGAASTQYIDVDVSPEAGSGGALRVSVRSGGVRATATGSRGVDPDGTAARYATAGRVRAETVGGALQTCAPPEPHGHWWPWHPEPGWPFHPDELQEPATAPPDGSPEPPRPESPAPPPAEADDRRPPWPSAPPPPTSPQPSRPPAPKPPTASPAAPPRPQEPAPPVPSSPAPPSAPASPSAPPSAEAPGTGEPRGHHPPSCAEARDPSGVRPDNDFWRMRRLDLDDDPATRSSSSAHWELPPGGEVRWAGLYFSAAGGAPDHAAAALRGPGAGSYTTVTAESVRSADLPGYPVYQAFAEVTDLVRAHGGGRWWVADIPQRTGVGTYAGWSLVVVVEDPAAPVNQAMVLDSARPVFHDPQGARVPLAGLLPSAVPATVDVVAWEGDAGLGGDRVLLNGRPLAPSGGTAGNAFTGTARGARGNPHGFGADVRRFSAVLPREPELRLVSAQDAYLAGAVAVTAPLRT</sequence>
<feature type="compositionally biased region" description="Basic and acidic residues" evidence="6">
    <location>
        <begin position="684"/>
        <end position="695"/>
    </location>
</feature>
<dbReference type="InterPro" id="IPR039425">
    <property type="entry name" value="RNA_pol_sigma-70-like"/>
</dbReference>
<dbReference type="GO" id="GO:0016987">
    <property type="term" value="F:sigma factor activity"/>
    <property type="evidence" value="ECO:0007669"/>
    <property type="project" value="UniProtKB-KW"/>
</dbReference>
<dbReference type="AlphaFoldDB" id="A0A853BR92"/>
<feature type="compositionally biased region" description="Pro residues" evidence="6">
    <location>
        <begin position="608"/>
        <end position="663"/>
    </location>
</feature>
<feature type="compositionally biased region" description="Pro residues" evidence="6">
    <location>
        <begin position="580"/>
        <end position="600"/>
    </location>
</feature>
<keyword evidence="5" id="KW-0804">Transcription</keyword>
<dbReference type="InterPro" id="IPR013325">
    <property type="entry name" value="RNA_pol_sigma_r2"/>
</dbReference>
<evidence type="ECO:0000256" key="5">
    <source>
        <dbReference type="ARBA" id="ARBA00023163"/>
    </source>
</evidence>
<dbReference type="EMBL" id="JACCFO010000001">
    <property type="protein sequence ID" value="NYI97255.1"/>
    <property type="molecule type" value="Genomic_DNA"/>
</dbReference>
<evidence type="ECO:0000256" key="6">
    <source>
        <dbReference type="SAM" id="MobiDB-lite"/>
    </source>
</evidence>
<evidence type="ECO:0000256" key="4">
    <source>
        <dbReference type="ARBA" id="ARBA00023125"/>
    </source>
</evidence>
<evidence type="ECO:0000313" key="9">
    <source>
        <dbReference type="EMBL" id="NYI97255.1"/>
    </source>
</evidence>
<dbReference type="Pfam" id="PF04542">
    <property type="entry name" value="Sigma70_r2"/>
    <property type="match status" value="1"/>
</dbReference>
<gene>
    <name evidence="9" type="ORF">HNR12_003532</name>
</gene>
<dbReference type="Gene3D" id="1.10.10.10">
    <property type="entry name" value="Winged helix-like DNA-binding domain superfamily/Winged helix DNA-binding domain"/>
    <property type="match status" value="1"/>
</dbReference>
<comment type="caution">
    <text evidence="9">The sequence shown here is derived from an EMBL/GenBank/DDBJ whole genome shotgun (WGS) entry which is preliminary data.</text>
</comment>
<dbReference type="InterPro" id="IPR013324">
    <property type="entry name" value="RNA_pol_sigma_r3/r4-like"/>
</dbReference>
<dbReference type="SUPFAM" id="SSF88659">
    <property type="entry name" value="Sigma3 and sigma4 domains of RNA polymerase sigma factors"/>
    <property type="match status" value="1"/>
</dbReference>
<dbReference type="PANTHER" id="PTHR43133">
    <property type="entry name" value="RNA POLYMERASE ECF-TYPE SIGMA FACTO"/>
    <property type="match status" value="1"/>
</dbReference>
<keyword evidence="10" id="KW-1185">Reference proteome</keyword>
<dbReference type="Gene3D" id="1.10.1740.10">
    <property type="match status" value="1"/>
</dbReference>
<evidence type="ECO:0000313" key="10">
    <source>
        <dbReference type="Proteomes" id="UP000575985"/>
    </source>
</evidence>
<name>A0A853BR92_9ACTN</name>
<keyword evidence="2" id="KW-0805">Transcription regulation</keyword>
<feature type="region of interest" description="Disordered" evidence="6">
    <location>
        <begin position="309"/>
        <end position="396"/>
    </location>
</feature>
<dbReference type="InterPro" id="IPR036388">
    <property type="entry name" value="WH-like_DNA-bd_sf"/>
</dbReference>
<keyword evidence="3" id="KW-0731">Sigma factor</keyword>
<dbReference type="InterPro" id="IPR041916">
    <property type="entry name" value="Anti_sigma_zinc_sf"/>
</dbReference>
<reference evidence="9 10" key="1">
    <citation type="submission" date="2020-07" db="EMBL/GenBank/DDBJ databases">
        <title>Sequencing the genomes of 1000 actinobacteria strains.</title>
        <authorList>
            <person name="Klenk H.-P."/>
        </authorList>
    </citation>
    <scope>NUCLEOTIDE SEQUENCE [LARGE SCALE GENOMIC DNA]</scope>
    <source>
        <strain evidence="9 10">DSM 45927</strain>
    </source>
</reference>
<dbReference type="GO" id="GO:0006352">
    <property type="term" value="P:DNA-templated transcription initiation"/>
    <property type="evidence" value="ECO:0007669"/>
    <property type="project" value="InterPro"/>
</dbReference>
<dbReference type="InterPro" id="IPR027383">
    <property type="entry name" value="Znf_put"/>
</dbReference>
<feature type="compositionally biased region" description="Pro residues" evidence="6">
    <location>
        <begin position="316"/>
        <end position="392"/>
    </location>
</feature>
<dbReference type="Proteomes" id="UP000575985">
    <property type="component" value="Unassembled WGS sequence"/>
</dbReference>
<proteinExistence type="inferred from homology"/>
<evidence type="ECO:0000259" key="7">
    <source>
        <dbReference type="Pfam" id="PF04542"/>
    </source>
</evidence>
<dbReference type="Gene3D" id="1.10.10.1320">
    <property type="entry name" value="Anti-sigma factor, zinc-finger domain"/>
    <property type="match status" value="1"/>
</dbReference>
<evidence type="ECO:0000256" key="2">
    <source>
        <dbReference type="ARBA" id="ARBA00023015"/>
    </source>
</evidence>
<accession>A0A853BR92</accession>
<evidence type="ECO:0000259" key="8">
    <source>
        <dbReference type="Pfam" id="PF13490"/>
    </source>
</evidence>
<dbReference type="SUPFAM" id="SSF88946">
    <property type="entry name" value="Sigma2 domain of RNA polymerase sigma factors"/>
    <property type="match status" value="1"/>
</dbReference>
<dbReference type="Pfam" id="PF13490">
    <property type="entry name" value="zf-HC2"/>
    <property type="match status" value="1"/>
</dbReference>
<feature type="region of interest" description="Disordered" evidence="6">
    <location>
        <begin position="547"/>
        <end position="695"/>
    </location>
</feature>
<comment type="similarity">
    <text evidence="1">Belongs to the sigma-70 factor family. ECF subfamily.</text>
</comment>
<dbReference type="InterPro" id="IPR007627">
    <property type="entry name" value="RNA_pol_sigma70_r2"/>
</dbReference>
<dbReference type="InterPro" id="IPR014284">
    <property type="entry name" value="RNA_pol_sigma-70_dom"/>
</dbReference>